<gene>
    <name evidence="2" type="ORF">OLMES_0487</name>
</gene>
<keyword evidence="3" id="KW-1185">Reference proteome</keyword>
<dbReference type="AlphaFoldDB" id="A0A1Y0I2V0"/>
<protein>
    <submittedName>
        <fullName evidence="2">Uncharacterized protein</fullName>
    </submittedName>
</protein>
<dbReference type="RefSeq" id="WP_198343193.1">
    <property type="nucleotide sequence ID" value="NZ_CP021425.1"/>
</dbReference>
<accession>A0A1Y0I2V0</accession>
<evidence type="ECO:0000256" key="1">
    <source>
        <dbReference type="SAM" id="Phobius"/>
    </source>
</evidence>
<keyword evidence="1" id="KW-0812">Transmembrane</keyword>
<feature type="transmembrane region" description="Helical" evidence="1">
    <location>
        <begin position="6"/>
        <end position="27"/>
    </location>
</feature>
<dbReference type="Proteomes" id="UP000196027">
    <property type="component" value="Chromosome"/>
</dbReference>
<proteinExistence type="predicted"/>
<sequence>MQHEHIHLVGDVLLGWIGLGVLIVFWLPARKYNVKASKTRDHIMQI</sequence>
<dbReference type="EMBL" id="CP021425">
    <property type="protein sequence ID" value="ARU54590.1"/>
    <property type="molecule type" value="Genomic_DNA"/>
</dbReference>
<dbReference type="KEGG" id="ome:OLMES_0487"/>
<reference evidence="2 3" key="1">
    <citation type="submission" date="2017-05" db="EMBL/GenBank/DDBJ databases">
        <title>Genomic insights into alkan degradation activity of Oleiphilus messinensis.</title>
        <authorList>
            <person name="Kozyavkin S.A."/>
            <person name="Slesarev A.I."/>
            <person name="Golyshin P.N."/>
            <person name="Korzhenkov A."/>
            <person name="Golyshina O.N."/>
            <person name="Toshchakov S.V."/>
        </authorList>
    </citation>
    <scope>NUCLEOTIDE SEQUENCE [LARGE SCALE GENOMIC DNA]</scope>
    <source>
        <strain evidence="2 3">ME102</strain>
    </source>
</reference>
<keyword evidence="1" id="KW-0472">Membrane</keyword>
<evidence type="ECO:0000313" key="3">
    <source>
        <dbReference type="Proteomes" id="UP000196027"/>
    </source>
</evidence>
<evidence type="ECO:0000313" key="2">
    <source>
        <dbReference type="EMBL" id="ARU54590.1"/>
    </source>
</evidence>
<keyword evidence="1" id="KW-1133">Transmembrane helix</keyword>
<name>A0A1Y0I2V0_9GAMM</name>
<organism evidence="2 3">
    <name type="scientific">Oleiphilus messinensis</name>
    <dbReference type="NCBI Taxonomy" id="141451"/>
    <lineage>
        <taxon>Bacteria</taxon>
        <taxon>Pseudomonadati</taxon>
        <taxon>Pseudomonadota</taxon>
        <taxon>Gammaproteobacteria</taxon>
        <taxon>Oceanospirillales</taxon>
        <taxon>Oleiphilaceae</taxon>
        <taxon>Oleiphilus</taxon>
    </lineage>
</organism>